<accession>A0ACB8U608</accession>
<dbReference type="Proteomes" id="UP001055072">
    <property type="component" value="Unassembled WGS sequence"/>
</dbReference>
<keyword evidence="2" id="KW-1185">Reference proteome</keyword>
<comment type="caution">
    <text evidence="1">The sequence shown here is derived from an EMBL/GenBank/DDBJ whole genome shotgun (WGS) entry which is preliminary data.</text>
</comment>
<evidence type="ECO:0000313" key="2">
    <source>
        <dbReference type="Proteomes" id="UP001055072"/>
    </source>
</evidence>
<organism evidence="1 2">
    <name type="scientific">Irpex rosettiformis</name>
    <dbReference type="NCBI Taxonomy" id="378272"/>
    <lineage>
        <taxon>Eukaryota</taxon>
        <taxon>Fungi</taxon>
        <taxon>Dikarya</taxon>
        <taxon>Basidiomycota</taxon>
        <taxon>Agaricomycotina</taxon>
        <taxon>Agaricomycetes</taxon>
        <taxon>Polyporales</taxon>
        <taxon>Irpicaceae</taxon>
        <taxon>Irpex</taxon>
    </lineage>
</organism>
<gene>
    <name evidence="1" type="ORF">BDY19DRAFT_942970</name>
</gene>
<reference evidence="1" key="1">
    <citation type="journal article" date="2021" name="Environ. Microbiol.">
        <title>Gene family expansions and transcriptome signatures uncover fungal adaptations to wood decay.</title>
        <authorList>
            <person name="Hage H."/>
            <person name="Miyauchi S."/>
            <person name="Viragh M."/>
            <person name="Drula E."/>
            <person name="Min B."/>
            <person name="Chaduli D."/>
            <person name="Navarro D."/>
            <person name="Favel A."/>
            <person name="Norest M."/>
            <person name="Lesage-Meessen L."/>
            <person name="Balint B."/>
            <person name="Merenyi Z."/>
            <person name="de Eugenio L."/>
            <person name="Morin E."/>
            <person name="Martinez A.T."/>
            <person name="Baldrian P."/>
            <person name="Stursova M."/>
            <person name="Martinez M.J."/>
            <person name="Novotny C."/>
            <person name="Magnuson J.K."/>
            <person name="Spatafora J.W."/>
            <person name="Maurice S."/>
            <person name="Pangilinan J."/>
            <person name="Andreopoulos W."/>
            <person name="LaButti K."/>
            <person name="Hundley H."/>
            <person name="Na H."/>
            <person name="Kuo A."/>
            <person name="Barry K."/>
            <person name="Lipzen A."/>
            <person name="Henrissat B."/>
            <person name="Riley R."/>
            <person name="Ahrendt S."/>
            <person name="Nagy L.G."/>
            <person name="Grigoriev I.V."/>
            <person name="Martin F."/>
            <person name="Rosso M.N."/>
        </authorList>
    </citation>
    <scope>NUCLEOTIDE SEQUENCE</scope>
    <source>
        <strain evidence="1">CBS 384.51</strain>
    </source>
</reference>
<dbReference type="EMBL" id="MU274910">
    <property type="protein sequence ID" value="KAI0089579.1"/>
    <property type="molecule type" value="Genomic_DNA"/>
</dbReference>
<proteinExistence type="predicted"/>
<protein>
    <submittedName>
        <fullName evidence="1">Uncharacterized protein</fullName>
    </submittedName>
</protein>
<name>A0ACB8U608_9APHY</name>
<evidence type="ECO:0000313" key="1">
    <source>
        <dbReference type="EMBL" id="KAI0089579.1"/>
    </source>
</evidence>
<sequence>MTSLPLPINEDSIQWTQAKSKNGVPFEIGVVKDAVGEAAQFEAIKTLGLNVQPRIDAHILVNWPVNGDVWVTTQPGSQAASYISRYKLDINHWSPIWDWKLEFTNIVNGRFQFIDETEDEYRVDCERLGDHYVRYNSARPTIRQILYTRFA</sequence>